<evidence type="ECO:0000313" key="6">
    <source>
        <dbReference type="Proteomes" id="UP000299102"/>
    </source>
</evidence>
<dbReference type="PROSITE" id="PS51347">
    <property type="entry name" value="PHOSPHOTRIESTERASE_2"/>
    <property type="match status" value="1"/>
</dbReference>
<dbReference type="EMBL" id="BGZK01000032">
    <property type="protein sequence ID" value="GBP08753.1"/>
    <property type="molecule type" value="Genomic_DNA"/>
</dbReference>
<dbReference type="Gene3D" id="3.20.20.140">
    <property type="entry name" value="Metal-dependent hydrolases"/>
    <property type="match status" value="2"/>
</dbReference>
<evidence type="ECO:0000256" key="1">
    <source>
        <dbReference type="ARBA" id="ARBA00001968"/>
    </source>
</evidence>
<evidence type="ECO:0000256" key="3">
    <source>
        <dbReference type="ARBA" id="ARBA00022801"/>
    </source>
</evidence>
<dbReference type="Pfam" id="PF02126">
    <property type="entry name" value="PTE"/>
    <property type="match status" value="2"/>
</dbReference>
<evidence type="ECO:0000256" key="4">
    <source>
        <dbReference type="PROSITE-ProRule" id="PRU00679"/>
    </source>
</evidence>
<comment type="caution">
    <text evidence="4">Lacks conserved residue(s) required for the propagation of feature annotation.</text>
</comment>
<dbReference type="STRING" id="151549.A0A4C1T2M5"/>
<dbReference type="GO" id="GO:0016787">
    <property type="term" value="F:hydrolase activity"/>
    <property type="evidence" value="ECO:0007669"/>
    <property type="project" value="UniProtKB-KW"/>
</dbReference>
<accession>A0A4C1T2M5</accession>
<keyword evidence="3" id="KW-0378">Hydrolase</keyword>
<dbReference type="OrthoDB" id="9998343at2759"/>
<dbReference type="PANTHER" id="PTHR10819:SF3">
    <property type="entry name" value="PHOSPHOTRIESTERASE-RELATED PROTEIN"/>
    <property type="match status" value="1"/>
</dbReference>
<comment type="similarity">
    <text evidence="4">Belongs to the metallo-dependent hydrolases superfamily. Phosphotriesterase family.</text>
</comment>
<comment type="caution">
    <text evidence="5">The sequence shown here is derived from an EMBL/GenBank/DDBJ whole genome shotgun (WGS) entry which is preliminary data.</text>
</comment>
<dbReference type="Proteomes" id="UP000299102">
    <property type="component" value="Unassembled WGS sequence"/>
</dbReference>
<evidence type="ECO:0000313" key="5">
    <source>
        <dbReference type="EMBL" id="GBP08753.1"/>
    </source>
</evidence>
<organism evidence="5 6">
    <name type="scientific">Eumeta variegata</name>
    <name type="common">Bagworm moth</name>
    <name type="synonym">Eumeta japonica</name>
    <dbReference type="NCBI Taxonomy" id="151549"/>
    <lineage>
        <taxon>Eukaryota</taxon>
        <taxon>Metazoa</taxon>
        <taxon>Ecdysozoa</taxon>
        <taxon>Arthropoda</taxon>
        <taxon>Hexapoda</taxon>
        <taxon>Insecta</taxon>
        <taxon>Pterygota</taxon>
        <taxon>Neoptera</taxon>
        <taxon>Endopterygota</taxon>
        <taxon>Lepidoptera</taxon>
        <taxon>Glossata</taxon>
        <taxon>Ditrysia</taxon>
        <taxon>Tineoidea</taxon>
        <taxon>Psychidae</taxon>
        <taxon>Oiketicinae</taxon>
        <taxon>Eumeta</taxon>
    </lineage>
</organism>
<comment type="cofactor">
    <cofactor evidence="1">
        <name>a divalent metal cation</name>
        <dbReference type="ChEBI" id="CHEBI:60240"/>
    </cofactor>
</comment>
<evidence type="ECO:0000256" key="2">
    <source>
        <dbReference type="ARBA" id="ARBA00022723"/>
    </source>
</evidence>
<dbReference type="InterPro" id="IPR001559">
    <property type="entry name" value="Phosphotriesterase"/>
</dbReference>
<sequence length="225" mass="25214">MSFVRAQLTNSLSSKRTKRSTIVENTTNGLNRNLALMKSVSEKSGVHIIAGTGFYIEDLQADNVRHFAQEEIYNHMVKELTVGCDGDHSVKAGFMGEIASVWPLRGTLLEDEQLLEFAKLGAYCQLDLFGVEVSYYQLNIDTDMPSDAQRLQKVKLLIDEGHENRVLMSHDIHTKHRLTTYGGHGYAHILNNILPRMKSKGISNEKIDLITIENPADWLIGSTSP</sequence>
<dbReference type="AlphaFoldDB" id="A0A4C1T2M5"/>
<dbReference type="PANTHER" id="PTHR10819">
    <property type="entry name" value="PHOSPHOTRIESTERASE-RELATED"/>
    <property type="match status" value="1"/>
</dbReference>
<keyword evidence="6" id="KW-1185">Reference proteome</keyword>
<gene>
    <name evidence="5" type="primary">pter</name>
    <name evidence="5" type="ORF">EVAR_7334_1</name>
</gene>
<name>A0A4C1T2M5_EUMVA</name>
<reference evidence="5 6" key="1">
    <citation type="journal article" date="2019" name="Commun. Biol.">
        <title>The bagworm genome reveals a unique fibroin gene that provides high tensile strength.</title>
        <authorList>
            <person name="Kono N."/>
            <person name="Nakamura H."/>
            <person name="Ohtoshi R."/>
            <person name="Tomita M."/>
            <person name="Numata K."/>
            <person name="Arakawa K."/>
        </authorList>
    </citation>
    <scope>NUCLEOTIDE SEQUENCE [LARGE SCALE GENOMIC DNA]</scope>
</reference>
<proteinExistence type="inferred from homology"/>
<dbReference type="SUPFAM" id="SSF51556">
    <property type="entry name" value="Metallo-dependent hydrolases"/>
    <property type="match status" value="1"/>
</dbReference>
<dbReference type="InterPro" id="IPR032466">
    <property type="entry name" value="Metal_Hydrolase"/>
</dbReference>
<keyword evidence="2" id="KW-0479">Metal-binding</keyword>
<dbReference type="GO" id="GO:0008270">
    <property type="term" value="F:zinc ion binding"/>
    <property type="evidence" value="ECO:0007669"/>
    <property type="project" value="InterPro"/>
</dbReference>
<protein>
    <submittedName>
        <fullName evidence="5">Phosphotriesterase-related protein</fullName>
    </submittedName>
</protein>